<dbReference type="PROSITE" id="PS51257">
    <property type="entry name" value="PROKAR_LIPOPROTEIN"/>
    <property type="match status" value="1"/>
</dbReference>
<evidence type="ECO:0000256" key="3">
    <source>
        <dbReference type="ARBA" id="ARBA00023235"/>
    </source>
</evidence>
<dbReference type="EMBL" id="CP159485">
    <property type="protein sequence ID" value="XCI29120.1"/>
    <property type="molecule type" value="Genomic_DNA"/>
</dbReference>
<proteinExistence type="inferred from homology"/>
<feature type="signal peptide" evidence="4">
    <location>
        <begin position="1"/>
        <end position="21"/>
    </location>
</feature>
<protein>
    <recommendedName>
        <fullName evidence="4">Peptidyl-prolyl cis-trans isomerase</fullName>
        <shortName evidence="4">PPIase</shortName>
        <ecNumber evidence="4">5.2.1.8</ecNumber>
    </recommendedName>
</protein>
<accession>A0AAU8HUN5</accession>
<reference evidence="6" key="1">
    <citation type="journal article" date="2018" name="Antonie Van Leeuwenhoek">
        <title>Proteinivorax hydrogeniformans sp. nov., an anaerobic, haloalkaliphilic bacterium fermenting proteinaceous compounds with high hydrogen production.</title>
        <authorList>
            <person name="Boltyanskaya Y."/>
            <person name="Detkova E."/>
            <person name="Pimenov N."/>
            <person name="Kevbrin V."/>
        </authorList>
    </citation>
    <scope>NUCLEOTIDE SEQUENCE</scope>
    <source>
        <strain evidence="6">Z-710</strain>
    </source>
</reference>
<dbReference type="GO" id="GO:0003755">
    <property type="term" value="F:peptidyl-prolyl cis-trans isomerase activity"/>
    <property type="evidence" value="ECO:0007669"/>
    <property type="project" value="UniProtKB-UniRule"/>
</dbReference>
<dbReference type="RefSeq" id="WP_353893668.1">
    <property type="nucleotide sequence ID" value="NZ_CP159485.1"/>
</dbReference>
<evidence type="ECO:0000256" key="1">
    <source>
        <dbReference type="ARBA" id="ARBA00002388"/>
    </source>
</evidence>
<keyword evidence="3 4" id="KW-0413">Isomerase</keyword>
<dbReference type="EC" id="5.2.1.8" evidence="4"/>
<evidence type="ECO:0000256" key="4">
    <source>
        <dbReference type="RuleBase" id="RU363019"/>
    </source>
</evidence>
<feature type="domain" description="PPIase cyclophilin-type" evidence="5">
    <location>
        <begin position="36"/>
        <end position="193"/>
    </location>
</feature>
<organism evidence="6">
    <name type="scientific">Proteinivorax hydrogeniformans</name>
    <dbReference type="NCBI Taxonomy" id="1826727"/>
    <lineage>
        <taxon>Bacteria</taxon>
        <taxon>Bacillati</taxon>
        <taxon>Bacillota</taxon>
        <taxon>Clostridia</taxon>
        <taxon>Eubacteriales</taxon>
        <taxon>Proteinivoracaceae</taxon>
        <taxon>Proteinivorax</taxon>
    </lineage>
</organism>
<name>A0AAU8HUN5_9FIRM</name>
<sequence>MKKYTLIIALFAVLMIVGCSSNDPEDTAQEILEGDNPKVQIEMEDGGKMVLELYPAHAPKTVENFLELALSGFYDGLTFHRIIEGFMIQGGDPNGDGTGGAQRTITGEFADNGFTQNTLNHTKGVISMARSHDPNSASSQFFIVHGDEVPHLDGGYAAFGKLIEGEETLDNIAGTKADQNDVVIKSITVLKNN</sequence>
<comment type="catalytic activity">
    <reaction evidence="4">
        <text>[protein]-peptidylproline (omega=180) = [protein]-peptidylproline (omega=0)</text>
        <dbReference type="Rhea" id="RHEA:16237"/>
        <dbReference type="Rhea" id="RHEA-COMP:10747"/>
        <dbReference type="Rhea" id="RHEA-COMP:10748"/>
        <dbReference type="ChEBI" id="CHEBI:83833"/>
        <dbReference type="ChEBI" id="CHEBI:83834"/>
        <dbReference type="EC" id="5.2.1.8"/>
    </reaction>
</comment>
<dbReference type="AlphaFoldDB" id="A0AAU8HUN5"/>
<dbReference type="Pfam" id="PF00160">
    <property type="entry name" value="Pro_isomerase"/>
    <property type="match status" value="1"/>
</dbReference>
<dbReference type="PRINTS" id="PR00153">
    <property type="entry name" value="CSAPPISMRASE"/>
</dbReference>
<dbReference type="PROSITE" id="PS50072">
    <property type="entry name" value="CSA_PPIASE_2"/>
    <property type="match status" value="1"/>
</dbReference>
<dbReference type="PANTHER" id="PTHR45625:SF4">
    <property type="entry name" value="PEPTIDYLPROLYL ISOMERASE DOMAIN AND WD REPEAT-CONTAINING PROTEIN 1"/>
    <property type="match status" value="1"/>
</dbReference>
<dbReference type="InterPro" id="IPR029000">
    <property type="entry name" value="Cyclophilin-like_dom_sf"/>
</dbReference>
<dbReference type="SUPFAM" id="SSF50891">
    <property type="entry name" value="Cyclophilin-like"/>
    <property type="match status" value="1"/>
</dbReference>
<dbReference type="Gene3D" id="2.40.100.10">
    <property type="entry name" value="Cyclophilin-like"/>
    <property type="match status" value="1"/>
</dbReference>
<dbReference type="PANTHER" id="PTHR45625">
    <property type="entry name" value="PEPTIDYL-PROLYL CIS-TRANS ISOMERASE-RELATED"/>
    <property type="match status" value="1"/>
</dbReference>
<gene>
    <name evidence="6" type="ORF">PRVXH_000422</name>
</gene>
<comment type="function">
    <text evidence="1 4">PPIases accelerate the folding of proteins. It catalyzes the cis-trans isomerization of proline imidic peptide bonds in oligopeptides.</text>
</comment>
<comment type="similarity">
    <text evidence="4">Belongs to the cyclophilin-type PPIase family.</text>
</comment>
<keyword evidence="2 4" id="KW-0697">Rotamase</keyword>
<evidence type="ECO:0000259" key="5">
    <source>
        <dbReference type="PROSITE" id="PS50072"/>
    </source>
</evidence>
<feature type="chain" id="PRO_5043109804" description="Peptidyl-prolyl cis-trans isomerase" evidence="4">
    <location>
        <begin position="22"/>
        <end position="193"/>
    </location>
</feature>
<dbReference type="CDD" id="cd00317">
    <property type="entry name" value="cyclophilin"/>
    <property type="match status" value="1"/>
</dbReference>
<dbReference type="InterPro" id="IPR002130">
    <property type="entry name" value="Cyclophilin-type_PPIase_dom"/>
</dbReference>
<keyword evidence="4" id="KW-0732">Signal</keyword>
<reference evidence="6" key="2">
    <citation type="submission" date="2024-06" db="EMBL/GenBank/DDBJ databases">
        <authorList>
            <person name="Petrova K.O."/>
            <person name="Toshchakov S.V."/>
            <person name="Boltjanskaja Y.V."/>
            <person name="Kevbrin V.V."/>
        </authorList>
    </citation>
    <scope>NUCLEOTIDE SEQUENCE</scope>
    <source>
        <strain evidence="6">Z-710</strain>
    </source>
</reference>
<dbReference type="PROSITE" id="PS00170">
    <property type="entry name" value="CSA_PPIASE_1"/>
    <property type="match status" value="1"/>
</dbReference>
<evidence type="ECO:0000256" key="2">
    <source>
        <dbReference type="ARBA" id="ARBA00023110"/>
    </source>
</evidence>
<dbReference type="InterPro" id="IPR044666">
    <property type="entry name" value="Cyclophilin_A-like"/>
</dbReference>
<dbReference type="InterPro" id="IPR020892">
    <property type="entry name" value="Cyclophilin-type_PPIase_CS"/>
</dbReference>
<dbReference type="GO" id="GO:0006457">
    <property type="term" value="P:protein folding"/>
    <property type="evidence" value="ECO:0007669"/>
    <property type="project" value="InterPro"/>
</dbReference>
<evidence type="ECO:0000313" key="6">
    <source>
        <dbReference type="EMBL" id="XCI29120.1"/>
    </source>
</evidence>